<name>A0ABU5QRK0_9BACT</name>
<dbReference type="RefSeq" id="WP_323250935.1">
    <property type="nucleotide sequence ID" value="NZ_JAYFUL010000029.1"/>
</dbReference>
<sequence>MMLKKLFCFMFFLRAIYPLKAQEIASEYPKVVGYMSIVHPMVTAYQNETVYNFNNDYTVGFPVGINILKSDRIGFSFEITPFVKVANGNSAVSNMLFHPGIILRYPKGFSINNRLAFETSGRFGYTAVFSKVIVRTKMNNFFVAMPLPLRFGNNKSASIGIGLQMGITF</sequence>
<evidence type="ECO:0000256" key="1">
    <source>
        <dbReference type="SAM" id="SignalP"/>
    </source>
</evidence>
<gene>
    <name evidence="2" type="ORF">VB264_16370</name>
</gene>
<evidence type="ECO:0000313" key="3">
    <source>
        <dbReference type="Proteomes" id="UP001304671"/>
    </source>
</evidence>
<reference evidence="2 3" key="1">
    <citation type="submission" date="2023-12" db="EMBL/GenBank/DDBJ databases">
        <title>Novel species of the genus Arcicella isolated from rivers.</title>
        <authorList>
            <person name="Lu H."/>
        </authorList>
    </citation>
    <scope>NUCLEOTIDE SEQUENCE [LARGE SCALE GENOMIC DNA]</scope>
    <source>
        <strain evidence="2 3">LMG 21963</strain>
    </source>
</reference>
<feature type="chain" id="PRO_5046944871" evidence="1">
    <location>
        <begin position="22"/>
        <end position="169"/>
    </location>
</feature>
<accession>A0ABU5QRK0</accession>
<organism evidence="2 3">
    <name type="scientific">Arcicella aquatica</name>
    <dbReference type="NCBI Taxonomy" id="217141"/>
    <lineage>
        <taxon>Bacteria</taxon>
        <taxon>Pseudomonadati</taxon>
        <taxon>Bacteroidota</taxon>
        <taxon>Cytophagia</taxon>
        <taxon>Cytophagales</taxon>
        <taxon>Flectobacillaceae</taxon>
        <taxon>Arcicella</taxon>
    </lineage>
</organism>
<comment type="caution">
    <text evidence="2">The sequence shown here is derived from an EMBL/GenBank/DDBJ whole genome shotgun (WGS) entry which is preliminary data.</text>
</comment>
<protein>
    <submittedName>
        <fullName evidence="2">Uncharacterized protein</fullName>
    </submittedName>
</protein>
<dbReference type="Proteomes" id="UP001304671">
    <property type="component" value="Unassembled WGS sequence"/>
</dbReference>
<keyword evidence="3" id="KW-1185">Reference proteome</keyword>
<evidence type="ECO:0000313" key="2">
    <source>
        <dbReference type="EMBL" id="MEA5259375.1"/>
    </source>
</evidence>
<proteinExistence type="predicted"/>
<keyword evidence="1" id="KW-0732">Signal</keyword>
<feature type="signal peptide" evidence="1">
    <location>
        <begin position="1"/>
        <end position="21"/>
    </location>
</feature>
<dbReference type="EMBL" id="JAYFUL010000029">
    <property type="protein sequence ID" value="MEA5259375.1"/>
    <property type="molecule type" value="Genomic_DNA"/>
</dbReference>